<keyword evidence="1" id="KW-0812">Transmembrane</keyword>
<organism evidence="3 4">
    <name type="scientific">Reinekea marina</name>
    <dbReference type="NCBI Taxonomy" id="1310421"/>
    <lineage>
        <taxon>Bacteria</taxon>
        <taxon>Pseudomonadati</taxon>
        <taxon>Pseudomonadota</taxon>
        <taxon>Gammaproteobacteria</taxon>
        <taxon>Oceanospirillales</taxon>
        <taxon>Saccharospirillaceae</taxon>
        <taxon>Reinekea</taxon>
    </lineage>
</organism>
<keyword evidence="4" id="KW-1185">Reference proteome</keyword>
<gene>
    <name evidence="3" type="ORF">ACFOND_14170</name>
</gene>
<dbReference type="InterPro" id="IPR005804">
    <property type="entry name" value="FA_desaturase_dom"/>
</dbReference>
<keyword evidence="1" id="KW-0472">Membrane</keyword>
<dbReference type="PANTHER" id="PTHR19353">
    <property type="entry name" value="FATTY ACID DESATURASE 2"/>
    <property type="match status" value="1"/>
</dbReference>
<sequence length="355" mass="41335">MSEYYKKLSDAETEAFGAEIDALKLDVKKKIGEKDARYIRKIHRAVRYTGVLGRGLLFLSFIPYVWFFGVAFLALSKILDNMELGHNVIHGQFDFMGDPTFEGKKYEWDIIGTSDNWRETHNYKHHTYTNIEGHDEDIGYGFIRVFAEQKWNPWFLLQPIYTFFFAFVFEWGVALQNVKFEKTPGKTLFQSLRDNNQEEWKKMKWQVLKDYVVFPLLAGPLFLTVLAGNAVANIIRSLWTFTIIFCGHFTDKAQVFPESAVKDTRNGHWYLRQIQGSSNISGGKLFHILSGNLSHQIEHHLFPEIPANRYAELAPKVREICERYGQTYNTGRLSKQFGQVWYRIFRHAFPSSVAA</sequence>
<dbReference type="PANTHER" id="PTHR19353:SF84">
    <property type="entry name" value="ACYL-COA DELTA-9-DESATURASE, DESB"/>
    <property type="match status" value="1"/>
</dbReference>
<dbReference type="Pfam" id="PF00487">
    <property type="entry name" value="FA_desaturase"/>
    <property type="match status" value="1"/>
</dbReference>
<reference evidence="4" key="1">
    <citation type="journal article" date="2019" name="Int. J. Syst. Evol. Microbiol.">
        <title>The Global Catalogue of Microorganisms (GCM) 10K type strain sequencing project: providing services to taxonomists for standard genome sequencing and annotation.</title>
        <authorList>
            <consortium name="The Broad Institute Genomics Platform"/>
            <consortium name="The Broad Institute Genome Sequencing Center for Infectious Disease"/>
            <person name="Wu L."/>
            <person name="Ma J."/>
        </authorList>
    </citation>
    <scope>NUCLEOTIDE SEQUENCE [LARGE SCALE GENOMIC DNA]</scope>
    <source>
        <strain evidence="4">CECT 8288</strain>
    </source>
</reference>
<comment type="caution">
    <text evidence="3">The sequence shown here is derived from an EMBL/GenBank/DDBJ whole genome shotgun (WGS) entry which is preliminary data.</text>
</comment>
<evidence type="ECO:0000259" key="2">
    <source>
        <dbReference type="Pfam" id="PF00487"/>
    </source>
</evidence>
<feature type="transmembrane region" description="Helical" evidence="1">
    <location>
        <begin position="211"/>
        <end position="232"/>
    </location>
</feature>
<dbReference type="EMBL" id="JBHRYN010000020">
    <property type="protein sequence ID" value="MFC3702783.1"/>
    <property type="molecule type" value="Genomic_DNA"/>
</dbReference>
<name>A0ABV7WW76_9GAMM</name>
<proteinExistence type="predicted"/>
<keyword evidence="1" id="KW-1133">Transmembrane helix</keyword>
<dbReference type="Proteomes" id="UP001595710">
    <property type="component" value="Unassembled WGS sequence"/>
</dbReference>
<protein>
    <submittedName>
        <fullName evidence="3">Fatty acid desaturase family protein</fullName>
    </submittedName>
</protein>
<evidence type="ECO:0000313" key="4">
    <source>
        <dbReference type="Proteomes" id="UP001595710"/>
    </source>
</evidence>
<feature type="transmembrane region" description="Helical" evidence="1">
    <location>
        <begin position="154"/>
        <end position="173"/>
    </location>
</feature>
<evidence type="ECO:0000313" key="3">
    <source>
        <dbReference type="EMBL" id="MFC3702783.1"/>
    </source>
</evidence>
<evidence type="ECO:0000256" key="1">
    <source>
        <dbReference type="SAM" id="Phobius"/>
    </source>
</evidence>
<accession>A0ABV7WW76</accession>
<dbReference type="CDD" id="cd03506">
    <property type="entry name" value="Delta6-FADS-like"/>
    <property type="match status" value="1"/>
</dbReference>
<feature type="transmembrane region" description="Helical" evidence="1">
    <location>
        <begin position="51"/>
        <end position="75"/>
    </location>
</feature>
<dbReference type="RefSeq" id="WP_290282085.1">
    <property type="nucleotide sequence ID" value="NZ_JAUFQI010000001.1"/>
</dbReference>
<feature type="domain" description="Fatty acid desaturase" evidence="2">
    <location>
        <begin position="66"/>
        <end position="330"/>
    </location>
</feature>
<dbReference type="InterPro" id="IPR012171">
    <property type="entry name" value="Fatty_acid_desaturase"/>
</dbReference>